<feature type="transmembrane region" description="Helical" evidence="1">
    <location>
        <begin position="39"/>
        <end position="60"/>
    </location>
</feature>
<dbReference type="EMBL" id="FUYE01000008">
    <property type="protein sequence ID" value="SKA98546.1"/>
    <property type="molecule type" value="Genomic_DNA"/>
</dbReference>
<gene>
    <name evidence="2" type="ORF">SAMN02745166_02793</name>
</gene>
<feature type="transmembrane region" description="Helical" evidence="1">
    <location>
        <begin position="67"/>
        <end position="88"/>
    </location>
</feature>
<evidence type="ECO:0000256" key="1">
    <source>
        <dbReference type="SAM" id="Phobius"/>
    </source>
</evidence>
<keyword evidence="1" id="KW-0472">Membrane</keyword>
<sequence>MSDATRISAGSVLGSLALGLVVGLGIGGLSVLFTGPGHGWGSGVISSLSIVGAPLAGVAWAMRGVALGRTFAVSALLVGFVTDVWLVIATVGEGTSYLGKVLSATPLLLLWLVLFIGWQLVAAIAVQTPTSTTSP</sequence>
<proteinExistence type="predicted"/>
<name>A0A1T4Y9W2_9BACT</name>
<reference evidence="3" key="1">
    <citation type="submission" date="2017-02" db="EMBL/GenBank/DDBJ databases">
        <authorList>
            <person name="Varghese N."/>
            <person name="Submissions S."/>
        </authorList>
    </citation>
    <scope>NUCLEOTIDE SEQUENCE [LARGE SCALE GENOMIC DNA]</scope>
    <source>
        <strain evidence="3">ATCC 700200</strain>
    </source>
</reference>
<keyword evidence="3" id="KW-1185">Reference proteome</keyword>
<organism evidence="2 3">
    <name type="scientific">Prosthecobacter debontii</name>
    <dbReference type="NCBI Taxonomy" id="48467"/>
    <lineage>
        <taxon>Bacteria</taxon>
        <taxon>Pseudomonadati</taxon>
        <taxon>Verrucomicrobiota</taxon>
        <taxon>Verrucomicrobiia</taxon>
        <taxon>Verrucomicrobiales</taxon>
        <taxon>Verrucomicrobiaceae</taxon>
        <taxon>Prosthecobacter</taxon>
    </lineage>
</organism>
<evidence type="ECO:0000313" key="2">
    <source>
        <dbReference type="EMBL" id="SKA98546.1"/>
    </source>
</evidence>
<accession>A0A1T4Y9W2</accession>
<keyword evidence="1" id="KW-0812">Transmembrane</keyword>
<dbReference type="AlphaFoldDB" id="A0A1T4Y9W2"/>
<protein>
    <submittedName>
        <fullName evidence="2">Uncharacterized protein</fullName>
    </submittedName>
</protein>
<dbReference type="STRING" id="48467.SAMN02745166_02793"/>
<feature type="transmembrane region" description="Helical" evidence="1">
    <location>
        <begin position="108"/>
        <end position="126"/>
    </location>
</feature>
<dbReference type="RefSeq" id="WP_078813963.1">
    <property type="nucleotide sequence ID" value="NZ_FUYE01000008.1"/>
</dbReference>
<feature type="transmembrane region" description="Helical" evidence="1">
    <location>
        <begin position="12"/>
        <end position="33"/>
    </location>
</feature>
<evidence type="ECO:0000313" key="3">
    <source>
        <dbReference type="Proteomes" id="UP000190774"/>
    </source>
</evidence>
<dbReference type="Proteomes" id="UP000190774">
    <property type="component" value="Unassembled WGS sequence"/>
</dbReference>
<keyword evidence="1" id="KW-1133">Transmembrane helix</keyword>